<keyword evidence="8" id="KW-0732">Signal</keyword>
<evidence type="ECO:0000256" key="8">
    <source>
        <dbReference type="SAM" id="SignalP"/>
    </source>
</evidence>
<comment type="similarity">
    <text evidence="2">Belongs to the TspO/BZRP family.</text>
</comment>
<feature type="chain" id="PRO_5041919089" evidence="8">
    <location>
        <begin position="32"/>
        <end position="480"/>
    </location>
</feature>
<dbReference type="InterPro" id="IPR004307">
    <property type="entry name" value="TspO_MBR"/>
</dbReference>
<feature type="transmembrane region" description="Helical" evidence="7">
    <location>
        <begin position="229"/>
        <end position="249"/>
    </location>
</feature>
<name>A0AAD2G528_9STRA</name>
<protein>
    <submittedName>
        <fullName evidence="9">Uncharacterized protein</fullName>
    </submittedName>
</protein>
<comment type="caution">
    <text evidence="9">The sequence shown here is derived from an EMBL/GenBank/DDBJ whole genome shotgun (WGS) entry which is preliminary data.</text>
</comment>
<keyword evidence="4 7" id="KW-1133">Transmembrane helix</keyword>
<evidence type="ECO:0000256" key="1">
    <source>
        <dbReference type="ARBA" id="ARBA00004141"/>
    </source>
</evidence>
<comment type="subcellular location">
    <subcellularLocation>
        <location evidence="1">Membrane</location>
        <topology evidence="1">Multi-pass membrane protein</topology>
    </subcellularLocation>
</comment>
<reference evidence="9" key="1">
    <citation type="submission" date="2023-08" db="EMBL/GenBank/DDBJ databases">
        <authorList>
            <person name="Audoor S."/>
            <person name="Bilcke G."/>
        </authorList>
    </citation>
    <scope>NUCLEOTIDE SEQUENCE</scope>
</reference>
<sequence>MIRLWDPSTLRINTVCVMLMLAASSLIGVESSSWNHPDLTDVHTSSCRYQHREIMDLSILYRGGSDQPMDESQIPRRKKFFRKKRGKLNIRLGRPERNDQTYSYDETKSFSLPMSGAQSKAPATNATSQFGVKEDDSNKDSHTEVELSMDVFALLRLAQHLGGASQVAFAAVFATLKMLGPMVMAQKCFEWLGGCKGYDHLTDLKAVEKPTTRMEKYGILEGIRAIGRVAVRFSGMYLFGILCTLVLSASSCAMPEQLCKYWYALVWTLGVKSIAHANELLFLRYFGGLFELRPERNYFPLLPPARLFKIPSPTIRWVYLFFGVVDNVLKVYSDEDSTSSQVIGPLFPSTWPYLQLFNIFAMFRVMKQSLPESPKAVLIGFCLQSAVYEEWFRVFLEERRVALGAIMSMTSLLVTTFFIYSTAAIDKLATGLLLPFGLASVVATWMSFVLCGREFSPVERSQRPRAFGSSNLKATPMIGI</sequence>
<keyword evidence="10" id="KW-1185">Reference proteome</keyword>
<evidence type="ECO:0000313" key="9">
    <source>
        <dbReference type="EMBL" id="CAJ1961717.1"/>
    </source>
</evidence>
<evidence type="ECO:0000313" key="10">
    <source>
        <dbReference type="Proteomes" id="UP001295423"/>
    </source>
</evidence>
<accession>A0AAD2G528</accession>
<dbReference type="GO" id="GO:0016020">
    <property type="term" value="C:membrane"/>
    <property type="evidence" value="ECO:0007669"/>
    <property type="project" value="UniProtKB-SubCell"/>
</dbReference>
<dbReference type="Pfam" id="PF03073">
    <property type="entry name" value="TspO_MBR"/>
    <property type="match status" value="1"/>
</dbReference>
<dbReference type="InterPro" id="IPR038330">
    <property type="entry name" value="TspO/MBR-related_sf"/>
</dbReference>
<evidence type="ECO:0000256" key="2">
    <source>
        <dbReference type="ARBA" id="ARBA00007524"/>
    </source>
</evidence>
<feature type="signal peptide" evidence="8">
    <location>
        <begin position="1"/>
        <end position="31"/>
    </location>
</feature>
<dbReference type="Gene3D" id="1.20.1260.100">
    <property type="entry name" value="TspO/MBR protein"/>
    <property type="match status" value="1"/>
</dbReference>
<keyword evidence="3 7" id="KW-0812">Transmembrane</keyword>
<evidence type="ECO:0000256" key="7">
    <source>
        <dbReference type="SAM" id="Phobius"/>
    </source>
</evidence>
<keyword evidence="5 7" id="KW-0472">Membrane</keyword>
<dbReference type="EMBL" id="CAKOGP040002091">
    <property type="protein sequence ID" value="CAJ1961717.1"/>
    <property type="molecule type" value="Genomic_DNA"/>
</dbReference>
<feature type="transmembrane region" description="Helical" evidence="7">
    <location>
        <begin position="401"/>
        <end position="420"/>
    </location>
</feature>
<dbReference type="AlphaFoldDB" id="A0AAD2G528"/>
<feature type="transmembrane region" description="Helical" evidence="7">
    <location>
        <begin position="432"/>
        <end position="451"/>
    </location>
</feature>
<feature type="compositionally biased region" description="Polar residues" evidence="6">
    <location>
        <begin position="110"/>
        <end position="130"/>
    </location>
</feature>
<evidence type="ECO:0000256" key="6">
    <source>
        <dbReference type="SAM" id="MobiDB-lite"/>
    </source>
</evidence>
<dbReference type="Proteomes" id="UP001295423">
    <property type="component" value="Unassembled WGS sequence"/>
</dbReference>
<proteinExistence type="inferred from homology"/>
<gene>
    <name evidence="9" type="ORF">CYCCA115_LOCUS19336</name>
</gene>
<evidence type="ECO:0000256" key="5">
    <source>
        <dbReference type="ARBA" id="ARBA00023136"/>
    </source>
</evidence>
<evidence type="ECO:0000256" key="4">
    <source>
        <dbReference type="ARBA" id="ARBA00022989"/>
    </source>
</evidence>
<evidence type="ECO:0000256" key="3">
    <source>
        <dbReference type="ARBA" id="ARBA00022692"/>
    </source>
</evidence>
<organism evidence="9 10">
    <name type="scientific">Cylindrotheca closterium</name>
    <dbReference type="NCBI Taxonomy" id="2856"/>
    <lineage>
        <taxon>Eukaryota</taxon>
        <taxon>Sar</taxon>
        <taxon>Stramenopiles</taxon>
        <taxon>Ochrophyta</taxon>
        <taxon>Bacillariophyta</taxon>
        <taxon>Bacillariophyceae</taxon>
        <taxon>Bacillariophycidae</taxon>
        <taxon>Bacillariales</taxon>
        <taxon>Bacillariaceae</taxon>
        <taxon>Cylindrotheca</taxon>
    </lineage>
</organism>
<feature type="region of interest" description="Disordered" evidence="6">
    <location>
        <begin position="110"/>
        <end position="139"/>
    </location>
</feature>